<accession>A0A091B942</accession>
<protein>
    <recommendedName>
        <fullName evidence="6">Cysteine-rich domain-containing protein</fullName>
    </recommendedName>
</protein>
<keyword evidence="5" id="KW-0411">Iron-sulfur</keyword>
<dbReference type="GO" id="GO:0051539">
    <property type="term" value="F:4 iron, 4 sulfur cluster binding"/>
    <property type="evidence" value="ECO:0007669"/>
    <property type="project" value="UniProtKB-KW"/>
</dbReference>
<evidence type="ECO:0000256" key="2">
    <source>
        <dbReference type="ARBA" id="ARBA00022723"/>
    </source>
</evidence>
<dbReference type="eggNOG" id="COG0247">
    <property type="taxonomic scope" value="Bacteria"/>
</dbReference>
<dbReference type="Pfam" id="PF02754">
    <property type="entry name" value="CCG"/>
    <property type="match status" value="2"/>
</dbReference>
<dbReference type="GO" id="GO:0016491">
    <property type="term" value="F:oxidoreductase activity"/>
    <property type="evidence" value="ECO:0007669"/>
    <property type="project" value="UniProtKB-ARBA"/>
</dbReference>
<reference evidence="7 8" key="1">
    <citation type="submission" date="2013-09" db="EMBL/GenBank/DDBJ databases">
        <title>Genome sequencing of Arenimonas metalli.</title>
        <authorList>
            <person name="Chen F."/>
            <person name="Wang G."/>
        </authorList>
    </citation>
    <scope>NUCLEOTIDE SEQUENCE [LARGE SCALE GENOMIC DNA]</scope>
    <source>
        <strain evidence="7 8">CF5-1</strain>
    </source>
</reference>
<dbReference type="PANTHER" id="PTHR32479:SF19">
    <property type="entry name" value="ANAEROBIC GLYCEROL-3-PHOSPHATE DEHYDROGENASE SUBUNIT C"/>
    <property type="match status" value="1"/>
</dbReference>
<name>A0A091B942_9GAMM</name>
<keyword evidence="3" id="KW-0677">Repeat</keyword>
<organism evidence="7 8">
    <name type="scientific">Arenimonas metalli CF5-1</name>
    <dbReference type="NCBI Taxonomy" id="1384056"/>
    <lineage>
        <taxon>Bacteria</taxon>
        <taxon>Pseudomonadati</taxon>
        <taxon>Pseudomonadota</taxon>
        <taxon>Gammaproteobacteria</taxon>
        <taxon>Lysobacterales</taxon>
        <taxon>Lysobacteraceae</taxon>
        <taxon>Arenimonas</taxon>
    </lineage>
</organism>
<proteinExistence type="predicted"/>
<evidence type="ECO:0000256" key="1">
    <source>
        <dbReference type="ARBA" id="ARBA00022485"/>
    </source>
</evidence>
<evidence type="ECO:0000313" key="7">
    <source>
        <dbReference type="EMBL" id="KFN48271.1"/>
    </source>
</evidence>
<evidence type="ECO:0000256" key="3">
    <source>
        <dbReference type="ARBA" id="ARBA00022737"/>
    </source>
</evidence>
<keyword evidence="8" id="KW-1185">Reference proteome</keyword>
<evidence type="ECO:0000256" key="5">
    <source>
        <dbReference type="ARBA" id="ARBA00023014"/>
    </source>
</evidence>
<dbReference type="PANTHER" id="PTHR32479">
    <property type="entry name" value="GLYCOLATE OXIDASE IRON-SULFUR SUBUNIT"/>
    <property type="match status" value="1"/>
</dbReference>
<dbReference type="RefSeq" id="WP_034209979.1">
    <property type="nucleotide sequence ID" value="NZ_AVCK01000002.1"/>
</dbReference>
<evidence type="ECO:0000256" key="4">
    <source>
        <dbReference type="ARBA" id="ARBA00023004"/>
    </source>
</evidence>
<dbReference type="PATRIC" id="fig|1384056.3.peg.94"/>
<dbReference type="GO" id="GO:0046872">
    <property type="term" value="F:metal ion binding"/>
    <property type="evidence" value="ECO:0007669"/>
    <property type="project" value="UniProtKB-KW"/>
</dbReference>
<feature type="non-terminal residue" evidence="7">
    <location>
        <position position="1"/>
    </location>
</feature>
<evidence type="ECO:0000313" key="8">
    <source>
        <dbReference type="Proteomes" id="UP000029393"/>
    </source>
</evidence>
<keyword evidence="4" id="KW-0408">Iron</keyword>
<keyword evidence="2" id="KW-0479">Metal-binding</keyword>
<keyword evidence="1" id="KW-0004">4Fe-4S</keyword>
<gene>
    <name evidence="7" type="ORF">N787_06085</name>
</gene>
<evidence type="ECO:0000259" key="6">
    <source>
        <dbReference type="Pfam" id="PF02754"/>
    </source>
</evidence>
<feature type="domain" description="Cysteine-rich" evidence="6">
    <location>
        <begin position="75"/>
        <end position="154"/>
    </location>
</feature>
<dbReference type="EMBL" id="AVCK01000002">
    <property type="protein sequence ID" value="KFN48271.1"/>
    <property type="molecule type" value="Genomic_DNA"/>
</dbReference>
<sequence>GCCGAAAAHAGDAATAARLGDANRAAFQGRDRVLCLASGCLDSLSRSVDGRAEDALAALDALGDRLAFRPAHGRVVLHLPCTQRSGAALRRLLGRIPGLDLVVLPDAGCCGAAGLHQVAFPARAAALRGPVHAAVAASGATVLLSANIGCRLHLAPGLKMPVRHPIDFLAEHLA</sequence>
<dbReference type="Proteomes" id="UP000029393">
    <property type="component" value="Unassembled WGS sequence"/>
</dbReference>
<comment type="caution">
    <text evidence="7">The sequence shown here is derived from an EMBL/GenBank/DDBJ whole genome shotgun (WGS) entry which is preliminary data.</text>
</comment>
<dbReference type="AlphaFoldDB" id="A0A091B942"/>
<feature type="domain" description="Cysteine-rich" evidence="6">
    <location>
        <begin position="1"/>
        <end position="41"/>
    </location>
</feature>
<dbReference type="InterPro" id="IPR004017">
    <property type="entry name" value="Cys_rich_dom"/>
</dbReference>